<dbReference type="SUPFAM" id="SSF51395">
    <property type="entry name" value="FMN-linked oxidoreductases"/>
    <property type="match status" value="1"/>
</dbReference>
<dbReference type="STRING" id="1041930.Mtc_2486"/>
<dbReference type="OrthoDB" id="49758at2157"/>
<evidence type="ECO:0000256" key="4">
    <source>
        <dbReference type="ARBA" id="ARBA00022723"/>
    </source>
</evidence>
<dbReference type="eggNOG" id="arCOG01085">
    <property type="taxonomic scope" value="Archaea"/>
</dbReference>
<name>H8I7K1_METCZ</name>
<evidence type="ECO:0000256" key="7">
    <source>
        <dbReference type="ARBA" id="ARBA00023209"/>
    </source>
</evidence>
<dbReference type="Gene3D" id="3.20.20.390">
    <property type="entry name" value="FMN-linked oxidoreductases"/>
    <property type="match status" value="1"/>
</dbReference>
<dbReference type="EMBL" id="CP003243">
    <property type="protein sequence ID" value="AFD01211.1"/>
    <property type="molecule type" value="Genomic_DNA"/>
</dbReference>
<dbReference type="InterPro" id="IPR038597">
    <property type="entry name" value="GGGP/HepGP_synthase_sf"/>
</dbReference>
<dbReference type="UniPathway" id="UPA00940"/>
<evidence type="ECO:0000256" key="3">
    <source>
        <dbReference type="ARBA" id="ARBA00022679"/>
    </source>
</evidence>
<dbReference type="CDD" id="cd02812">
    <property type="entry name" value="PcrB_like"/>
    <property type="match status" value="1"/>
</dbReference>
<dbReference type="GeneID" id="11972664"/>
<dbReference type="PANTHER" id="PTHR40029:SF2">
    <property type="entry name" value="HEPTAPRENYLGLYCERYL PHOSPHATE SYNTHASE"/>
    <property type="match status" value="1"/>
</dbReference>
<keyword evidence="3 10" id="KW-0808">Transferase</keyword>
<dbReference type="RefSeq" id="WP_014407042.1">
    <property type="nucleotide sequence ID" value="NC_017034.1"/>
</dbReference>
<comment type="function">
    <text evidence="10">Prenyltransferase that catalyzes the transfer of the geranylgeranyl moiety of geranylgeranyl diphosphate (GGPP) to the C3 hydroxyl of sn-glycerol-1-phosphate (G1P). This reaction is the first ether-bond-formation step in the biosynthesis of archaeal membrane lipids.</text>
</comment>
<dbReference type="PANTHER" id="PTHR40029">
    <property type="match status" value="1"/>
</dbReference>
<dbReference type="KEGG" id="mez:Mtc_2486"/>
<keyword evidence="12" id="KW-1185">Reference proteome</keyword>
<dbReference type="GO" id="GO:0005737">
    <property type="term" value="C:cytoplasm"/>
    <property type="evidence" value="ECO:0007669"/>
    <property type="project" value="UniProtKB-SubCell"/>
</dbReference>
<evidence type="ECO:0000256" key="9">
    <source>
        <dbReference type="ARBA" id="ARBA00047288"/>
    </source>
</evidence>
<keyword evidence="8 10" id="KW-1208">Phospholipid metabolism</keyword>
<keyword evidence="4 10" id="KW-0479">Metal-binding</keyword>
<comment type="similarity">
    <text evidence="10">Belongs to the GGGP/HepGP synthase family. Group I subfamily.</text>
</comment>
<dbReference type="Pfam" id="PF01884">
    <property type="entry name" value="PcrB"/>
    <property type="match status" value="1"/>
</dbReference>
<keyword evidence="5 10" id="KW-0460">Magnesium</keyword>
<accession>H8I7K1</accession>
<sequence length="225" mass="25411">MIDWRKWRHVTKLDPDKPITPKDVAAIVDSGTDAIMLSGTQNITRENVASLADMLKDYDIPKVLEPSNTDGLREDVDFLFVPSVLNTDVAFWFMGAHRIWVQNFRIDWEKVVPEAYIVLNPKSAVARVTKAKTDILPKEAAAYAECADRFFHFPIVYVEYSGTYGDPEVVKAIRERLHGSILYYGGGINSRERALEMSRYASTIVVGNLVYEPGGIEKLKETIVK</sequence>
<dbReference type="InterPro" id="IPR026438">
    <property type="entry name" value="GGGP_synthase_archaea"/>
</dbReference>
<dbReference type="InterPro" id="IPR039074">
    <property type="entry name" value="GGGP/HepGP_synthase_I"/>
</dbReference>
<dbReference type="AlphaFoldDB" id="H8I7K1"/>
<dbReference type="GO" id="GO:0120536">
    <property type="term" value="F:heptaprenylglyceryl phosphate synthase activity"/>
    <property type="evidence" value="ECO:0007669"/>
    <property type="project" value="UniProtKB-ARBA"/>
</dbReference>
<dbReference type="Proteomes" id="UP000005233">
    <property type="component" value="Chromosome"/>
</dbReference>
<feature type="binding site" evidence="10">
    <location>
        <position position="187"/>
    </location>
    <ligand>
        <name>sn-glycerol 1-phosphate</name>
        <dbReference type="ChEBI" id="CHEBI:57685"/>
    </ligand>
</feature>
<feature type="binding site" evidence="10">
    <location>
        <position position="40"/>
    </location>
    <ligand>
        <name>Mg(2+)</name>
        <dbReference type="ChEBI" id="CHEBI:18420"/>
    </ligand>
</feature>
<evidence type="ECO:0000313" key="12">
    <source>
        <dbReference type="Proteomes" id="UP000005233"/>
    </source>
</evidence>
<feature type="binding site" evidence="10">
    <location>
        <begin position="157"/>
        <end position="162"/>
    </location>
    <ligand>
        <name>sn-glycerol 1-phosphate</name>
        <dbReference type="ChEBI" id="CHEBI:57685"/>
    </ligand>
</feature>
<dbReference type="NCBIfam" id="TIGR01768">
    <property type="entry name" value="GGGP-family"/>
    <property type="match status" value="1"/>
</dbReference>
<dbReference type="HAMAP" id="MF_00112">
    <property type="entry name" value="GGGP_HepGP_synthase"/>
    <property type="match status" value="1"/>
</dbReference>
<dbReference type="GO" id="GO:0000287">
    <property type="term" value="F:magnesium ion binding"/>
    <property type="evidence" value="ECO:0007669"/>
    <property type="project" value="UniProtKB-UniRule"/>
</dbReference>
<dbReference type="GO" id="GO:0047294">
    <property type="term" value="F:phosphoglycerol geranylgeranyltransferase activity"/>
    <property type="evidence" value="ECO:0007669"/>
    <property type="project" value="UniProtKB-UniRule"/>
</dbReference>
<keyword evidence="7 10" id="KW-0594">Phospholipid biosynthesis</keyword>
<proteinExistence type="inferred from homology"/>
<evidence type="ECO:0000256" key="2">
    <source>
        <dbReference type="ARBA" id="ARBA00022516"/>
    </source>
</evidence>
<keyword evidence="2 10" id="KW-0444">Lipid biosynthesis</keyword>
<evidence type="ECO:0000256" key="6">
    <source>
        <dbReference type="ARBA" id="ARBA00023098"/>
    </source>
</evidence>
<comment type="cofactor">
    <cofactor evidence="10">
        <name>Mg(2+)</name>
        <dbReference type="ChEBI" id="CHEBI:18420"/>
    </cofactor>
</comment>
<comment type="subcellular location">
    <subcellularLocation>
        <location evidence="10">Cytoplasm</location>
    </subcellularLocation>
</comment>
<reference evidence="11 12" key="1">
    <citation type="journal article" date="2012" name="J. Bacteriol.">
        <title>Complete genome sequence of a thermophilic methanogen, Methanocella conradii HZ254, isolated from Chinese rice field soil.</title>
        <authorList>
            <person name="Lu Z."/>
            <person name="Lu Y."/>
        </authorList>
    </citation>
    <scope>NUCLEOTIDE SEQUENCE [LARGE SCALE GENOMIC DNA]</scope>
    <source>
        <strain evidence="12">DSM 24694 / JCM 17849 / CGMCC 1.5162 / HZ254</strain>
    </source>
</reference>
<feature type="binding site" evidence="10">
    <location>
        <position position="12"/>
    </location>
    <ligand>
        <name>sn-glycerol 1-phosphate</name>
        <dbReference type="ChEBI" id="CHEBI:57685"/>
    </ligand>
</feature>
<evidence type="ECO:0000256" key="8">
    <source>
        <dbReference type="ARBA" id="ARBA00023264"/>
    </source>
</evidence>
<evidence type="ECO:0000256" key="1">
    <source>
        <dbReference type="ARBA" id="ARBA00022490"/>
    </source>
</evidence>
<dbReference type="InterPro" id="IPR008205">
    <property type="entry name" value="GGGP_HepGP_synthase"/>
</dbReference>
<protein>
    <recommendedName>
        <fullName evidence="10">Geranylgeranylglyceryl phosphate synthase</fullName>
        <shortName evidence="10">GGGP synthase</shortName>
        <shortName evidence="10">GGGPS</shortName>
        <ecNumber evidence="10">2.5.1.41</ecNumber>
    </recommendedName>
    <alternativeName>
        <fullName evidence="10">(S)-3-O-geranylgeranylglyceryl phosphate synthase</fullName>
    </alternativeName>
    <alternativeName>
        <fullName evidence="10">Phosphoglycerol geranylgeranyltransferase</fullName>
    </alternativeName>
</protein>
<dbReference type="EC" id="2.5.1.41" evidence="10"/>
<dbReference type="NCBIfam" id="TIGR04146">
    <property type="entry name" value="GGGPS_Afulg"/>
    <property type="match status" value="1"/>
</dbReference>
<keyword evidence="6 10" id="KW-0443">Lipid metabolism</keyword>
<evidence type="ECO:0000256" key="5">
    <source>
        <dbReference type="ARBA" id="ARBA00022842"/>
    </source>
</evidence>
<comment type="catalytic activity">
    <reaction evidence="9 10">
        <text>sn-glycerol 1-phosphate + (2E,6E,10E)-geranylgeranyl diphosphate = sn-3-O-(geranylgeranyl)glycerol 1-phosphate + diphosphate</text>
        <dbReference type="Rhea" id="RHEA:23404"/>
        <dbReference type="ChEBI" id="CHEBI:33019"/>
        <dbReference type="ChEBI" id="CHEBI:57677"/>
        <dbReference type="ChEBI" id="CHEBI:57685"/>
        <dbReference type="ChEBI" id="CHEBI:58756"/>
        <dbReference type="EC" id="2.5.1.41"/>
    </reaction>
</comment>
<dbReference type="HOGENOM" id="CLU_095211_0_0_2"/>
<comment type="pathway">
    <text evidence="10">Membrane lipid metabolism; glycerophospholipid metabolism.</text>
</comment>
<organism evidence="11 12">
    <name type="scientific">Methanocella conradii (strain DSM 24694 / JCM 17849 / CGMCC 1.5162 / HZ254)</name>
    <dbReference type="NCBI Taxonomy" id="1041930"/>
    <lineage>
        <taxon>Archaea</taxon>
        <taxon>Methanobacteriati</taxon>
        <taxon>Methanobacteriota</taxon>
        <taxon>Stenosarchaea group</taxon>
        <taxon>Methanomicrobia</taxon>
        <taxon>Methanocellales</taxon>
        <taxon>Methanocellaceae</taxon>
        <taxon>Methanocella</taxon>
    </lineage>
</organism>
<comment type="caution">
    <text evidence="10">Lacks conserved residue(s) required for the propagation of feature annotation.</text>
</comment>
<gene>
    <name evidence="11" type="ordered locus">Mtc_2486</name>
</gene>
<keyword evidence="1 10" id="KW-0963">Cytoplasm</keyword>
<evidence type="ECO:0000313" key="11">
    <source>
        <dbReference type="EMBL" id="AFD01211.1"/>
    </source>
</evidence>
<feature type="binding site" evidence="10">
    <location>
        <begin position="207"/>
        <end position="208"/>
    </location>
    <ligand>
        <name>sn-glycerol 1-phosphate</name>
        <dbReference type="ChEBI" id="CHEBI:57685"/>
    </ligand>
</feature>
<dbReference type="GO" id="GO:0046474">
    <property type="term" value="P:glycerophospholipid biosynthetic process"/>
    <property type="evidence" value="ECO:0007669"/>
    <property type="project" value="UniProtKB-UniRule"/>
</dbReference>
<evidence type="ECO:0000256" key="10">
    <source>
        <dbReference type="HAMAP-Rule" id="MF_00112"/>
    </source>
</evidence>
<dbReference type="NCBIfam" id="NF003199">
    <property type="entry name" value="PRK04169.1-3"/>
    <property type="match status" value="1"/>
</dbReference>
<feature type="binding site" evidence="10">
    <location>
        <position position="14"/>
    </location>
    <ligand>
        <name>Mg(2+)</name>
        <dbReference type="ChEBI" id="CHEBI:18420"/>
    </ligand>
</feature>